<dbReference type="EMBL" id="JBIEIL010000003">
    <property type="protein sequence ID" value="MFG6204223.1"/>
    <property type="molecule type" value="Genomic_DNA"/>
</dbReference>
<organism evidence="1 2">
    <name type="scientific">Pseudomonas retamae</name>
    <dbReference type="NCBI Taxonomy" id="702110"/>
    <lineage>
        <taxon>Bacteria</taxon>
        <taxon>Pseudomonadati</taxon>
        <taxon>Pseudomonadota</taxon>
        <taxon>Gammaproteobacteria</taxon>
        <taxon>Pseudomonadales</taxon>
        <taxon>Pseudomonadaceae</taxon>
        <taxon>Pseudomonas</taxon>
    </lineage>
</organism>
<gene>
    <name evidence="1" type="ORF">ACGSLL_07610</name>
</gene>
<dbReference type="Pfam" id="PF17164">
    <property type="entry name" value="DUF5122"/>
    <property type="match status" value="1"/>
</dbReference>
<dbReference type="InterPro" id="IPR013431">
    <property type="entry name" value="Delta_60_rpt"/>
</dbReference>
<name>A0ABW7DB07_9PSED</name>
<evidence type="ECO:0000313" key="1">
    <source>
        <dbReference type="EMBL" id="MFG6204223.1"/>
    </source>
</evidence>
<keyword evidence="2" id="KW-1185">Reference proteome</keyword>
<accession>A0ABW7DB07</accession>
<proteinExistence type="predicted"/>
<comment type="caution">
    <text evidence="1">The sequence shown here is derived from an EMBL/GenBank/DDBJ whole genome shotgun (WGS) entry which is preliminary data.</text>
</comment>
<dbReference type="Proteomes" id="UP001605918">
    <property type="component" value="Unassembled WGS sequence"/>
</dbReference>
<dbReference type="RefSeq" id="WP_394504564.1">
    <property type="nucleotide sequence ID" value="NZ_JBIEIL010000003.1"/>
</dbReference>
<protein>
    <recommendedName>
        <fullName evidence="3">Delta-60 repeat domain-containing protein</fullName>
    </recommendedName>
</protein>
<evidence type="ECO:0008006" key="3">
    <source>
        <dbReference type="Google" id="ProtNLM"/>
    </source>
</evidence>
<dbReference type="SUPFAM" id="SSF63829">
    <property type="entry name" value="Calcium-dependent phosphotriesterase"/>
    <property type="match status" value="1"/>
</dbReference>
<sequence>MSKSISNAGTLDPAFNKGGVLYFKVPGIFGRPDALLALPDNKILIARGSISESDGFMLGRLLEDGTPDSSFGPSRNGFIKVPVKNMQVTIRSLKLLANGGWLISSDYYVDLDSHGLLIVRMLADGRLDESLNGSGLLFIDSRDLPGLSPDIQVCNTNFNNEPASIMQHKSANATGASVAEQSGGKFLIFADTRMNGKRQGMILRRNADGSSDETFGGGFVIVDLPGIKYEWNQLDGIATQVSGQILVGGTYKPENGSLDERGVFVTRFTSSGQIDMEFNRGLPVVIPNNDRIELRNITVDGKSGRILAVGVAIRERNPNGLIVVLKEDGSYDHSFNKGRPLLSKLGPLGEGWKRGILQPDGAVVVSGYTGRFTFELTAVTARFLKDGGLDGAFNSGQGFAIFDDEKGWEEIADLAQMDDGRIVVCGHFWNTKDSGMNGVDGGWVLRYLA</sequence>
<dbReference type="Gene3D" id="2.80.10.50">
    <property type="match status" value="3"/>
</dbReference>
<dbReference type="NCBIfam" id="TIGR02608">
    <property type="entry name" value="delta_60_rpt"/>
    <property type="match status" value="3"/>
</dbReference>
<reference evidence="1 2" key="1">
    <citation type="submission" date="2024-10" db="EMBL/GenBank/DDBJ databases">
        <title>Whole genome of Pseudomonas sp Strain RB5.</title>
        <authorList>
            <person name="Selami N."/>
        </authorList>
    </citation>
    <scope>NUCLEOTIDE SEQUENCE [LARGE SCALE GENOMIC DNA]</scope>
    <source>
        <strain evidence="1 2">RB5</strain>
    </source>
</reference>
<evidence type="ECO:0000313" key="2">
    <source>
        <dbReference type="Proteomes" id="UP001605918"/>
    </source>
</evidence>